<dbReference type="SUPFAM" id="SSF56112">
    <property type="entry name" value="Protein kinase-like (PK-like)"/>
    <property type="match status" value="1"/>
</dbReference>
<dbReference type="PROSITE" id="PS50011">
    <property type="entry name" value="PROTEIN_KINASE_DOM"/>
    <property type="match status" value="1"/>
</dbReference>
<comment type="caution">
    <text evidence="8">The sequence shown here is derived from an EMBL/GenBank/DDBJ whole genome shotgun (WGS) entry which is preliminary data.</text>
</comment>
<gene>
    <name evidence="8" type="ORF">EYC84_009908</name>
</gene>
<evidence type="ECO:0000256" key="6">
    <source>
        <dbReference type="SAM" id="MobiDB-lite"/>
    </source>
</evidence>
<keyword evidence="2" id="KW-0808">Transferase</keyword>
<dbReference type="GO" id="GO:0044732">
    <property type="term" value="C:mitotic spindle pole body"/>
    <property type="evidence" value="ECO:0007669"/>
    <property type="project" value="TreeGrafter"/>
</dbReference>
<dbReference type="InterPro" id="IPR000719">
    <property type="entry name" value="Prot_kinase_dom"/>
</dbReference>
<reference evidence="8 9" key="1">
    <citation type="submission" date="2019-06" db="EMBL/GenBank/DDBJ databases">
        <title>Genome Sequence of the Brown Rot Fungal Pathogen Monilinia fructicola.</title>
        <authorList>
            <person name="De Miccolis Angelini R.M."/>
            <person name="Landi L."/>
            <person name="Abate D."/>
            <person name="Pollastro S."/>
            <person name="Romanazzi G."/>
            <person name="Faretra F."/>
        </authorList>
    </citation>
    <scope>NUCLEOTIDE SEQUENCE [LARGE SCALE GENOMIC DNA]</scope>
    <source>
        <strain evidence="8 9">Mfrc123</strain>
    </source>
</reference>
<keyword evidence="5" id="KW-0067">ATP-binding</keyword>
<dbReference type="EMBL" id="VICG01000011">
    <property type="protein sequence ID" value="KAA8566809.1"/>
    <property type="molecule type" value="Genomic_DNA"/>
</dbReference>
<organism evidence="8 9">
    <name type="scientific">Monilinia fructicola</name>
    <name type="common">Brown rot fungus</name>
    <name type="synonym">Ciboria fructicola</name>
    <dbReference type="NCBI Taxonomy" id="38448"/>
    <lineage>
        <taxon>Eukaryota</taxon>
        <taxon>Fungi</taxon>
        <taxon>Dikarya</taxon>
        <taxon>Ascomycota</taxon>
        <taxon>Pezizomycotina</taxon>
        <taxon>Leotiomycetes</taxon>
        <taxon>Helotiales</taxon>
        <taxon>Sclerotiniaceae</taxon>
        <taxon>Monilinia</taxon>
    </lineage>
</organism>
<evidence type="ECO:0000256" key="5">
    <source>
        <dbReference type="ARBA" id="ARBA00022840"/>
    </source>
</evidence>
<feature type="compositionally biased region" description="Polar residues" evidence="6">
    <location>
        <begin position="79"/>
        <end position="106"/>
    </location>
</feature>
<evidence type="ECO:0000256" key="2">
    <source>
        <dbReference type="ARBA" id="ARBA00022679"/>
    </source>
</evidence>
<proteinExistence type="predicted"/>
<dbReference type="SMART" id="SM00220">
    <property type="entry name" value="S_TKc"/>
    <property type="match status" value="1"/>
</dbReference>
<feature type="region of interest" description="Disordered" evidence="6">
    <location>
        <begin position="79"/>
        <end position="108"/>
    </location>
</feature>
<dbReference type="GO" id="GO:0005634">
    <property type="term" value="C:nucleus"/>
    <property type="evidence" value="ECO:0007669"/>
    <property type="project" value="TreeGrafter"/>
</dbReference>
<dbReference type="GO" id="GO:0007059">
    <property type="term" value="P:chromosome segregation"/>
    <property type="evidence" value="ECO:0007669"/>
    <property type="project" value="TreeGrafter"/>
</dbReference>
<name>A0A5M9JFT1_MONFR</name>
<dbReference type="PANTHER" id="PTHR43671">
    <property type="entry name" value="SERINE/THREONINE-PROTEIN KINASE NEK"/>
    <property type="match status" value="1"/>
</dbReference>
<evidence type="ECO:0000259" key="7">
    <source>
        <dbReference type="PROSITE" id="PS50011"/>
    </source>
</evidence>
<dbReference type="AlphaFoldDB" id="A0A5M9JFT1"/>
<keyword evidence="3" id="KW-0547">Nucleotide-binding</keyword>
<evidence type="ECO:0000256" key="1">
    <source>
        <dbReference type="ARBA" id="ARBA00012513"/>
    </source>
</evidence>
<feature type="domain" description="Protein kinase" evidence="7">
    <location>
        <begin position="50"/>
        <end position="364"/>
    </location>
</feature>
<protein>
    <recommendedName>
        <fullName evidence="1">non-specific serine/threonine protein kinase</fullName>
        <ecNumber evidence="1">2.7.11.1</ecNumber>
    </recommendedName>
</protein>
<sequence length="510" mass="59770">MVLYLAEDSAVAYMRAARTFKIRSNKYRPDHGLKPENIRFDSHLRSRGKYIYLAVTDTGTTAKHQYELKLQVIEDEEQWNQSADPSLSPSSQGSITSPTEVESESLNAKRHNEIKTYLRYIKNGHNTIKDLEAFHQFRDGDKLIVAQYFKICDAGNVKQLRMDYKSHENKPPEMFIWKMYYQLIDALAFLHNEHPKYKNDPLHSNRKSILNPELGAENLYLGWPLKQSSDTCYPDLRLGDFGNSLLVSPGEGVTQLETNIKPKEKPPELNLVSAKSDIWRAGSIIFSLAKLYHSTNTKKRWKGLFEDLSEKERQEIVMDPRRVRPIDSHYSEDLDSMIKRSLVLDHNERPSAGELLHELRHPATLRLNAKYMFKELPDWVGDKVVTEDNIFFEERLNELVQPGEFERMRTRWKNEEALKRRLLKKSLKEEKERKEMEAKAIAEENILSNIWAEWVGREEDLRSFAHLTYDEIDDLLERWTVVRSKALKRKLWVDPGPSYEEFCRLDVSLR</sequence>
<dbReference type="Proteomes" id="UP000322873">
    <property type="component" value="Unassembled WGS sequence"/>
</dbReference>
<dbReference type="InterPro" id="IPR011009">
    <property type="entry name" value="Kinase-like_dom_sf"/>
</dbReference>
<dbReference type="Gene3D" id="1.10.510.10">
    <property type="entry name" value="Transferase(Phosphotransferase) domain 1"/>
    <property type="match status" value="1"/>
</dbReference>
<evidence type="ECO:0000256" key="3">
    <source>
        <dbReference type="ARBA" id="ARBA00022741"/>
    </source>
</evidence>
<dbReference type="GO" id="GO:0004674">
    <property type="term" value="F:protein serine/threonine kinase activity"/>
    <property type="evidence" value="ECO:0007669"/>
    <property type="project" value="UniProtKB-EC"/>
</dbReference>
<evidence type="ECO:0000256" key="4">
    <source>
        <dbReference type="ARBA" id="ARBA00022777"/>
    </source>
</evidence>
<dbReference type="GO" id="GO:0005737">
    <property type="term" value="C:cytoplasm"/>
    <property type="evidence" value="ECO:0007669"/>
    <property type="project" value="TreeGrafter"/>
</dbReference>
<keyword evidence="4" id="KW-0418">Kinase</keyword>
<evidence type="ECO:0000313" key="8">
    <source>
        <dbReference type="EMBL" id="KAA8566809.1"/>
    </source>
</evidence>
<dbReference type="InterPro" id="IPR050660">
    <property type="entry name" value="NEK_Ser/Thr_kinase"/>
</dbReference>
<dbReference type="EC" id="2.7.11.1" evidence="1"/>
<dbReference type="GO" id="GO:0005524">
    <property type="term" value="F:ATP binding"/>
    <property type="evidence" value="ECO:0007669"/>
    <property type="project" value="UniProtKB-KW"/>
</dbReference>
<keyword evidence="9" id="KW-1185">Reference proteome</keyword>
<accession>A0A5M9JFT1</accession>
<dbReference type="VEuPathDB" id="FungiDB:MFRU_054g00010"/>
<dbReference type="PANTHER" id="PTHR43671:SF13">
    <property type="entry name" value="SERINE_THREONINE-PROTEIN KINASE NEK2"/>
    <property type="match status" value="1"/>
</dbReference>
<evidence type="ECO:0000313" key="9">
    <source>
        <dbReference type="Proteomes" id="UP000322873"/>
    </source>
</evidence>